<sequence length="880" mass="100710">MTNESGFLSQTLQSITTIKKREQEKRKKVFEAGKTRLLQAVDASNDQRLRLDSLLSGFEDLSAGKKGVRILDDGQDKYIQNIRRYLEMSKCDPSVSVKILSQFEEKIREKLDQESRRFDYANLYYRLLGEWTSADSQPIAVSENKEDEELDGSFEHVQKYNLQNLKDKFSDVVFTPLETEEVEINRYLSSLFDDDDAKDILTRTREEVADYSARFKQLANPFDEQVLKDCIQALLTNDLLSDDAKATMTDFSENKVVLGEIADVLNLRFSDLDNWSWEADEGMYYEPRRQTNGKYRIMMDQDILQAIFLHYIAASWSAYLKPKFNSIARSTKYWRSTCNPSALAKSRRYYFTGEQNPSYSNVASTQMERFQDTFLLSALPSSLKHAADPYDDKSEDVTEKSGLAIRQLLLQQLATDVIIGRALHGEVAVVQSDLQWYATGLPHTTIHAIMRFWGISDSWLAFFTKFMEAPLRMDPTPGQNVRIRKRGIPITDCFEKLFGESVLWCMDLAVNRLTGMNLIRFHDDLWLCGKPATCAHAWDTIKECVRVLGLDINHSKTGSVYISDSEKDPSIATKFPPGPVCMGMLQLSPSGDWTLDQNQVSAHVRQLRKQLGESKSIIAWAQIWNACMGRFFKTAFGKPTTCFGQPHVDAILNTFAAMQSELFADHNASVTEYLREQIRRRFDVPAVPDAFFFLSEDLGGLGLQNPFVPFFLLRGQLVSNPLDCLASFRVEEKKAYRKAKQNFEALTDKHRQSRYERIFASNGRDASPSEPFFSFEEYTAHREVYSSELGSTYHDLMREPSEMNVHLSADVAPLFEELSRSHGVAWGGMTREVQWIMHLYAGELEGNFGALSIVNRNMLPSGVMKMLKGRRVVWQQIIWE</sequence>
<dbReference type="AlphaFoldDB" id="A0AAN6LUM4"/>
<accession>A0AAN6LUM4</accession>
<dbReference type="EMBL" id="WVTA01000014">
    <property type="protein sequence ID" value="KAK3202471.1"/>
    <property type="molecule type" value="Genomic_DNA"/>
</dbReference>
<dbReference type="PANTHER" id="PTHR37015:SF1">
    <property type="entry name" value="REVERSE TRANSCRIPTASE DOMAIN-CONTAINING PROTEIN"/>
    <property type="match status" value="1"/>
</dbReference>
<name>A0AAN6LUM4_9PLEO</name>
<gene>
    <name evidence="1" type="ORF">GRF29_161g1301942</name>
</gene>
<reference evidence="1 2" key="1">
    <citation type="submission" date="2021-02" db="EMBL/GenBank/DDBJ databases">
        <title>Genome assembly of Pseudopithomyces chartarum.</title>
        <authorList>
            <person name="Jauregui R."/>
            <person name="Singh J."/>
            <person name="Voisey C."/>
        </authorList>
    </citation>
    <scope>NUCLEOTIDE SEQUENCE [LARGE SCALE GENOMIC DNA]</scope>
    <source>
        <strain evidence="1 2">AGR01</strain>
    </source>
</reference>
<dbReference type="PANTHER" id="PTHR37015">
    <property type="entry name" value="REVERSE TRANSCRIPTASE DOMAIN-CONTAINING PROTEIN"/>
    <property type="match status" value="1"/>
</dbReference>
<organism evidence="1 2">
    <name type="scientific">Pseudopithomyces chartarum</name>
    <dbReference type="NCBI Taxonomy" id="1892770"/>
    <lineage>
        <taxon>Eukaryota</taxon>
        <taxon>Fungi</taxon>
        <taxon>Dikarya</taxon>
        <taxon>Ascomycota</taxon>
        <taxon>Pezizomycotina</taxon>
        <taxon>Dothideomycetes</taxon>
        <taxon>Pleosporomycetidae</taxon>
        <taxon>Pleosporales</taxon>
        <taxon>Massarineae</taxon>
        <taxon>Didymosphaeriaceae</taxon>
        <taxon>Pseudopithomyces</taxon>
    </lineage>
</organism>
<protein>
    <recommendedName>
        <fullName evidence="3">Reverse transcriptase domain-containing protein</fullName>
    </recommendedName>
</protein>
<evidence type="ECO:0000313" key="2">
    <source>
        <dbReference type="Proteomes" id="UP001280581"/>
    </source>
</evidence>
<evidence type="ECO:0008006" key="3">
    <source>
        <dbReference type="Google" id="ProtNLM"/>
    </source>
</evidence>
<keyword evidence="2" id="KW-1185">Reference proteome</keyword>
<evidence type="ECO:0000313" key="1">
    <source>
        <dbReference type="EMBL" id="KAK3202471.1"/>
    </source>
</evidence>
<proteinExistence type="predicted"/>
<dbReference type="Proteomes" id="UP001280581">
    <property type="component" value="Unassembled WGS sequence"/>
</dbReference>
<comment type="caution">
    <text evidence="1">The sequence shown here is derived from an EMBL/GenBank/DDBJ whole genome shotgun (WGS) entry which is preliminary data.</text>
</comment>